<dbReference type="PANTHER" id="PTHR43848">
    <property type="entry name" value="PUTRESCINE TRANSPORT SYSTEM PERMEASE PROTEIN POTI"/>
    <property type="match status" value="1"/>
</dbReference>
<keyword evidence="5 8" id="KW-0812">Transmembrane</keyword>
<dbReference type="AlphaFoldDB" id="A0A367VZK5"/>
<reference evidence="11 12" key="1">
    <citation type="submission" date="2014-07" db="EMBL/GenBank/DDBJ databases">
        <title>Draft genome sequence of Thalassospira profundimaris 35.</title>
        <authorList>
            <person name="Lai Q."/>
            <person name="Shao Z."/>
        </authorList>
    </citation>
    <scope>NUCLEOTIDE SEQUENCE [LARGE SCALE GENOMIC DNA]</scope>
    <source>
        <strain evidence="11 12">35</strain>
    </source>
</reference>
<dbReference type="InterPro" id="IPR035906">
    <property type="entry name" value="MetI-like_sf"/>
</dbReference>
<feature type="compositionally biased region" description="Low complexity" evidence="9">
    <location>
        <begin position="339"/>
        <end position="349"/>
    </location>
</feature>
<dbReference type="OrthoDB" id="9808399at2"/>
<feature type="transmembrane region" description="Helical" evidence="8">
    <location>
        <begin position="12"/>
        <end position="34"/>
    </location>
</feature>
<name>A0A367VZK5_9PROT</name>
<evidence type="ECO:0000256" key="8">
    <source>
        <dbReference type="RuleBase" id="RU363032"/>
    </source>
</evidence>
<evidence type="ECO:0000256" key="1">
    <source>
        <dbReference type="ARBA" id="ARBA00004651"/>
    </source>
</evidence>
<evidence type="ECO:0000259" key="10">
    <source>
        <dbReference type="PROSITE" id="PS50928"/>
    </source>
</evidence>
<proteinExistence type="inferred from homology"/>
<comment type="subcellular location">
    <subcellularLocation>
        <location evidence="1 8">Cell membrane</location>
        <topology evidence="1 8">Multi-pass membrane protein</topology>
    </subcellularLocation>
</comment>
<evidence type="ECO:0000256" key="3">
    <source>
        <dbReference type="ARBA" id="ARBA00022448"/>
    </source>
</evidence>
<keyword evidence="4" id="KW-1003">Cell membrane</keyword>
<dbReference type="InterPro" id="IPR051789">
    <property type="entry name" value="Bact_Polyamine_Transport"/>
</dbReference>
<feature type="transmembrane region" description="Helical" evidence="8">
    <location>
        <begin position="286"/>
        <end position="308"/>
    </location>
</feature>
<dbReference type="Pfam" id="PF00528">
    <property type="entry name" value="BPD_transp_1"/>
    <property type="match status" value="1"/>
</dbReference>
<evidence type="ECO:0000256" key="9">
    <source>
        <dbReference type="SAM" id="MobiDB-lite"/>
    </source>
</evidence>
<dbReference type="RefSeq" id="WP_114104079.1">
    <property type="nucleotide sequence ID" value="NZ_JPWF01000018.1"/>
</dbReference>
<dbReference type="GO" id="GO:0055085">
    <property type="term" value="P:transmembrane transport"/>
    <property type="evidence" value="ECO:0007669"/>
    <property type="project" value="InterPro"/>
</dbReference>
<feature type="transmembrane region" description="Helical" evidence="8">
    <location>
        <begin position="188"/>
        <end position="211"/>
    </location>
</feature>
<dbReference type="EMBL" id="JPWF01000018">
    <property type="protein sequence ID" value="RCK31781.1"/>
    <property type="molecule type" value="Genomic_DNA"/>
</dbReference>
<feature type="transmembrane region" description="Helical" evidence="8">
    <location>
        <begin position="145"/>
        <end position="167"/>
    </location>
</feature>
<feature type="domain" description="ABC transmembrane type-1" evidence="10">
    <location>
        <begin position="66"/>
        <end position="263"/>
    </location>
</feature>
<evidence type="ECO:0000256" key="7">
    <source>
        <dbReference type="ARBA" id="ARBA00023136"/>
    </source>
</evidence>
<gene>
    <name evidence="11" type="ORF">TH19_20400</name>
</gene>
<dbReference type="GO" id="GO:0005886">
    <property type="term" value="C:plasma membrane"/>
    <property type="evidence" value="ECO:0007669"/>
    <property type="project" value="UniProtKB-SubCell"/>
</dbReference>
<dbReference type="CDD" id="cd06261">
    <property type="entry name" value="TM_PBP2"/>
    <property type="match status" value="1"/>
</dbReference>
<accession>A0A367VZK5</accession>
<evidence type="ECO:0000256" key="4">
    <source>
        <dbReference type="ARBA" id="ARBA00022475"/>
    </source>
</evidence>
<dbReference type="Gene3D" id="1.10.3720.10">
    <property type="entry name" value="MetI-like"/>
    <property type="match status" value="1"/>
</dbReference>
<evidence type="ECO:0000256" key="2">
    <source>
        <dbReference type="ARBA" id="ARBA00007069"/>
    </source>
</evidence>
<feature type="transmembrane region" description="Helical" evidence="8">
    <location>
        <begin position="70"/>
        <end position="91"/>
    </location>
</feature>
<dbReference type="SUPFAM" id="SSF161098">
    <property type="entry name" value="MetI-like"/>
    <property type="match status" value="1"/>
</dbReference>
<dbReference type="Proteomes" id="UP000253226">
    <property type="component" value="Unassembled WGS sequence"/>
</dbReference>
<evidence type="ECO:0000256" key="6">
    <source>
        <dbReference type="ARBA" id="ARBA00022989"/>
    </source>
</evidence>
<keyword evidence="3 8" id="KW-0813">Transport</keyword>
<feature type="region of interest" description="Disordered" evidence="9">
    <location>
        <begin position="334"/>
        <end position="418"/>
    </location>
</feature>
<protein>
    <submittedName>
        <fullName evidence="11">ABC transporter permease</fullName>
    </submittedName>
</protein>
<sequence length="418" mass="43907">MKIKSPTAVIPGIYLALFFAYLFGPLIIMVITAFNSSNFPRVSPWECFTTDWFGKLVADDKLIEGLGNSLLIGVGVVAVAIPIGLAAAIMLSQVGPRLRASLYTIFIAPILVPGVVIGLSTLIFWDRIGTFFNAPYESFFYDGTFLTIFGQVTFIAAYSMLVFLSRIQRFDTTLTEAALDMGATPTQAFVKVLLPFMAPAIGSATVLAFLASLENYNTTVFTIVSSSTFTTVLSSKVRYGLDPSISAVAVIIISITLIGAIIYECRNRYHSKGWSLVVAERPVLKVATHPGSVAAVLGLLAIGAVLFIQNHDSSACTAQILEDKRAIQQKLMEQQSLDTPAVTPAPTTPKLGPLGGEDTGGTSAPSPFGGNAGSIFSPENLSGSAGSTPSTSDAPTSPPSSGVGGIFAPENLTGSGAN</sequence>
<comment type="similarity">
    <text evidence="2">Belongs to the binding-protein-dependent transport system permease family. CysTW subfamily.</text>
</comment>
<evidence type="ECO:0000256" key="5">
    <source>
        <dbReference type="ARBA" id="ARBA00022692"/>
    </source>
</evidence>
<organism evidence="11 12">
    <name type="scientific">Thalassospira profundimaris</name>
    <dbReference type="NCBI Taxonomy" id="502049"/>
    <lineage>
        <taxon>Bacteria</taxon>
        <taxon>Pseudomonadati</taxon>
        <taxon>Pseudomonadota</taxon>
        <taxon>Alphaproteobacteria</taxon>
        <taxon>Rhodospirillales</taxon>
        <taxon>Thalassospiraceae</taxon>
        <taxon>Thalassospira</taxon>
    </lineage>
</organism>
<feature type="compositionally biased region" description="Low complexity" evidence="9">
    <location>
        <begin position="382"/>
        <end position="401"/>
    </location>
</feature>
<evidence type="ECO:0000313" key="12">
    <source>
        <dbReference type="Proteomes" id="UP000253226"/>
    </source>
</evidence>
<feature type="transmembrane region" description="Helical" evidence="8">
    <location>
        <begin position="245"/>
        <end position="265"/>
    </location>
</feature>
<keyword evidence="7 8" id="KW-0472">Membrane</keyword>
<evidence type="ECO:0000313" key="11">
    <source>
        <dbReference type="EMBL" id="RCK31781.1"/>
    </source>
</evidence>
<dbReference type="InterPro" id="IPR000515">
    <property type="entry name" value="MetI-like"/>
</dbReference>
<comment type="caution">
    <text evidence="11">The sequence shown here is derived from an EMBL/GenBank/DDBJ whole genome shotgun (WGS) entry which is preliminary data.</text>
</comment>
<dbReference type="PANTHER" id="PTHR43848:SF2">
    <property type="entry name" value="PUTRESCINE TRANSPORT SYSTEM PERMEASE PROTEIN POTI"/>
    <property type="match status" value="1"/>
</dbReference>
<dbReference type="PROSITE" id="PS50928">
    <property type="entry name" value="ABC_TM1"/>
    <property type="match status" value="1"/>
</dbReference>
<feature type="transmembrane region" description="Helical" evidence="8">
    <location>
        <begin position="103"/>
        <end position="125"/>
    </location>
</feature>
<keyword evidence="6 8" id="KW-1133">Transmembrane helix</keyword>